<keyword evidence="1" id="KW-0489">Methyltransferase</keyword>
<dbReference type="Proteomes" id="UP001519328">
    <property type="component" value="Unassembled WGS sequence"/>
</dbReference>
<dbReference type="InterPro" id="IPR006901">
    <property type="entry name" value="TrmK"/>
</dbReference>
<gene>
    <name evidence="1" type="ORF">J2Z82_000485</name>
</gene>
<keyword evidence="1" id="KW-0808">Transferase</keyword>
<dbReference type="InterPro" id="IPR029063">
    <property type="entry name" value="SAM-dependent_MTases_sf"/>
</dbReference>
<sequence length="248" mass="28422">MKEKMMNNTIKLSKRLSTVATFITKGATFADIGSDHAYLPCYVCLYDSKAQAIAGEVKEGPFKSALETINKYDLSTRVEIRLGDGLEIIQNGEVNLLVITGMGGSLIRSILEDGKSRLSCVQRIIVQPNVNERNVREWFYKNNYTITCEEILEESGHIYEIIVADRQADKSPYKKDLLQQQLLFGPLLLEHKTEIFIKKWNNELSKRIRVIDEMKKAKEQNQDKISDFEKELSWVQEVLKNGNDNSKQ</sequence>
<accession>A0ABS4H9I1</accession>
<dbReference type="Gene3D" id="3.40.50.150">
    <property type="entry name" value="Vaccinia Virus protein VP39"/>
    <property type="match status" value="1"/>
</dbReference>
<dbReference type="PANTHER" id="PTHR38451:SF1">
    <property type="entry name" value="TRNA (ADENINE(22)-N(1))-METHYLTRANSFERASE"/>
    <property type="match status" value="1"/>
</dbReference>
<dbReference type="PIRSF" id="PIRSF018637">
    <property type="entry name" value="TrmK"/>
    <property type="match status" value="1"/>
</dbReference>
<organism evidence="1 2">
    <name type="scientific">Virgibacillus litoralis</name>
    <dbReference type="NCBI Taxonomy" id="578221"/>
    <lineage>
        <taxon>Bacteria</taxon>
        <taxon>Bacillati</taxon>
        <taxon>Bacillota</taxon>
        <taxon>Bacilli</taxon>
        <taxon>Bacillales</taxon>
        <taxon>Bacillaceae</taxon>
        <taxon>Virgibacillus</taxon>
    </lineage>
</organism>
<evidence type="ECO:0000313" key="2">
    <source>
        <dbReference type="Proteomes" id="UP001519328"/>
    </source>
</evidence>
<dbReference type="EMBL" id="JAGGKK010000002">
    <property type="protein sequence ID" value="MBP1947559.1"/>
    <property type="molecule type" value="Genomic_DNA"/>
</dbReference>
<protein>
    <submittedName>
        <fullName evidence="1">tRNA (Adenine22-N1)-methyltransferase</fullName>
        <ecNumber evidence="1">2.1.1.217</ecNumber>
    </submittedName>
</protein>
<dbReference type="EC" id="2.1.1.217" evidence="1"/>
<dbReference type="GO" id="GO:0160105">
    <property type="term" value="F:tRNA (adenine(22)-N1)-methyltransferase activity"/>
    <property type="evidence" value="ECO:0007669"/>
    <property type="project" value="UniProtKB-EC"/>
</dbReference>
<name>A0ABS4H9I1_9BACI</name>
<keyword evidence="2" id="KW-1185">Reference proteome</keyword>
<dbReference type="Pfam" id="PF04816">
    <property type="entry name" value="TrmK"/>
    <property type="match status" value="1"/>
</dbReference>
<dbReference type="SUPFAM" id="SSF53335">
    <property type="entry name" value="S-adenosyl-L-methionine-dependent methyltransferases"/>
    <property type="match status" value="1"/>
</dbReference>
<dbReference type="Gene3D" id="1.10.287.1890">
    <property type="match status" value="1"/>
</dbReference>
<evidence type="ECO:0000313" key="1">
    <source>
        <dbReference type="EMBL" id="MBP1947559.1"/>
    </source>
</evidence>
<dbReference type="PANTHER" id="PTHR38451">
    <property type="entry name" value="TRNA (ADENINE(22)-N(1))-METHYLTRANSFERASE"/>
    <property type="match status" value="1"/>
</dbReference>
<reference evidence="1 2" key="1">
    <citation type="submission" date="2021-03" db="EMBL/GenBank/DDBJ databases">
        <title>Genomic Encyclopedia of Type Strains, Phase IV (KMG-IV): sequencing the most valuable type-strain genomes for metagenomic binning, comparative biology and taxonomic classification.</title>
        <authorList>
            <person name="Goeker M."/>
        </authorList>
    </citation>
    <scope>NUCLEOTIDE SEQUENCE [LARGE SCALE GENOMIC DNA]</scope>
    <source>
        <strain evidence="1 2">DSM 21085</strain>
    </source>
</reference>
<proteinExistence type="predicted"/>
<dbReference type="GO" id="GO:0032259">
    <property type="term" value="P:methylation"/>
    <property type="evidence" value="ECO:0007669"/>
    <property type="project" value="UniProtKB-KW"/>
</dbReference>
<comment type="caution">
    <text evidence="1">The sequence shown here is derived from an EMBL/GenBank/DDBJ whole genome shotgun (WGS) entry which is preliminary data.</text>
</comment>